<dbReference type="AlphaFoldDB" id="A0A2X0M843"/>
<feature type="region of interest" description="Disordered" evidence="1">
    <location>
        <begin position="1"/>
        <end position="45"/>
    </location>
</feature>
<organism evidence="2 3">
    <name type="scientific">Microbotryum silenes-dioicae</name>
    <dbReference type="NCBI Taxonomy" id="796604"/>
    <lineage>
        <taxon>Eukaryota</taxon>
        <taxon>Fungi</taxon>
        <taxon>Dikarya</taxon>
        <taxon>Basidiomycota</taxon>
        <taxon>Pucciniomycotina</taxon>
        <taxon>Microbotryomycetes</taxon>
        <taxon>Microbotryales</taxon>
        <taxon>Microbotryaceae</taxon>
        <taxon>Microbotryum</taxon>
    </lineage>
</organism>
<dbReference type="Proteomes" id="UP000249464">
    <property type="component" value="Unassembled WGS sequence"/>
</dbReference>
<gene>
    <name evidence="2" type="primary">BQ5605_C007g04867</name>
    <name evidence="2" type="ORF">BQ5605_C007G04867</name>
</gene>
<protein>
    <submittedName>
        <fullName evidence="2">BQ5605_C007g04867 protein</fullName>
    </submittedName>
</protein>
<accession>A0A2X0M843</accession>
<name>A0A2X0M843_9BASI</name>
<sequence length="231" mass="26231">MVEDPNGRRLSSEQSNGQRFGTAAGRNRDSMQPLRSEHKEDTDWLHDLPSSVPSLRTTNSLCMKLARRRTGVSSCSADHMTRSSDLGLILIGISIDRHPSLRFSHGHPRYLDISSAFNLRIIPLFRMCSNGYQRNKTVLKNGDSRLVGSSDWPRRTRDLNRPVPYSKHWNSNTVRCSHNFCGSHFCLGPFSPSRGETHSFEPILKPEYSPQYLFKDNEYDESIGPVLAILL</sequence>
<evidence type="ECO:0000256" key="1">
    <source>
        <dbReference type="SAM" id="MobiDB-lite"/>
    </source>
</evidence>
<evidence type="ECO:0000313" key="2">
    <source>
        <dbReference type="EMBL" id="SGY64080.1"/>
    </source>
</evidence>
<feature type="compositionally biased region" description="Basic and acidic residues" evidence="1">
    <location>
        <begin position="35"/>
        <end position="45"/>
    </location>
</feature>
<reference evidence="2 3" key="1">
    <citation type="submission" date="2016-11" db="EMBL/GenBank/DDBJ databases">
        <authorList>
            <person name="Jaros S."/>
            <person name="Januszkiewicz K."/>
            <person name="Wedrychowicz H."/>
        </authorList>
    </citation>
    <scope>NUCLEOTIDE SEQUENCE [LARGE SCALE GENOMIC DNA]</scope>
</reference>
<dbReference type="EMBL" id="FQNC01000045">
    <property type="protein sequence ID" value="SGY64080.1"/>
    <property type="molecule type" value="Genomic_DNA"/>
</dbReference>
<keyword evidence="3" id="KW-1185">Reference proteome</keyword>
<feature type="compositionally biased region" description="Basic and acidic residues" evidence="1">
    <location>
        <begin position="1"/>
        <end position="11"/>
    </location>
</feature>
<proteinExistence type="predicted"/>
<evidence type="ECO:0000313" key="3">
    <source>
        <dbReference type="Proteomes" id="UP000249464"/>
    </source>
</evidence>